<feature type="active site" description="Proton donor/acceptor" evidence="2">
    <location>
        <position position="86"/>
    </location>
</feature>
<dbReference type="PANTHER" id="PTHR46517">
    <property type="entry name" value="FRUCTOSE-2,6-BISPHOSPHATASE TIGAR"/>
    <property type="match status" value="1"/>
</dbReference>
<proteinExistence type="predicted"/>
<sequence length="201" mass="21783">MGRIIVCRHGNTFDKGDVVTRVGGRTDLPLSTSGQAQADALGRHFADTSFHAAYCSTLQRTRQTAIAILSARPDSPELATLPFLTEIDYGPDENVAEEKVLARIGQDAMRAWEEDSRVPQGWIVDKPAIHSGWKALLADTSRLPADQTILVVTSNGVARFLPDVVDAVPTGLQPKLKTGAWGEVQCNTGTRIVAWNQRPPA</sequence>
<dbReference type="GO" id="GO:0005829">
    <property type="term" value="C:cytosol"/>
    <property type="evidence" value="ECO:0007669"/>
    <property type="project" value="TreeGrafter"/>
</dbReference>
<dbReference type="STRING" id="1280952.HJA_00710"/>
<dbReference type="Pfam" id="PF00300">
    <property type="entry name" value="His_Phos_1"/>
    <property type="match status" value="1"/>
</dbReference>
<feature type="binding site" evidence="3">
    <location>
        <position position="60"/>
    </location>
    <ligand>
        <name>substrate</name>
    </ligand>
</feature>
<keyword evidence="5" id="KW-1185">Reference proteome</keyword>
<dbReference type="GO" id="GO:0045820">
    <property type="term" value="P:negative regulation of glycolytic process"/>
    <property type="evidence" value="ECO:0007669"/>
    <property type="project" value="TreeGrafter"/>
</dbReference>
<evidence type="ECO:0000256" key="1">
    <source>
        <dbReference type="ARBA" id="ARBA00022801"/>
    </source>
</evidence>
<dbReference type="Gene3D" id="3.40.50.1240">
    <property type="entry name" value="Phosphoglycerate mutase-like"/>
    <property type="match status" value="1"/>
</dbReference>
<reference evidence="4 5" key="1">
    <citation type="journal article" date="2014" name="Antonie Van Leeuwenhoek">
        <title>Hyphomonas beringensis sp. nov. and Hyphomonas chukchiensis sp. nov., isolated from surface seawater of the Bering Sea and Chukchi Sea.</title>
        <authorList>
            <person name="Li C."/>
            <person name="Lai Q."/>
            <person name="Li G."/>
            <person name="Dong C."/>
            <person name="Wang J."/>
            <person name="Liao Y."/>
            <person name="Shao Z."/>
        </authorList>
    </citation>
    <scope>NUCLEOTIDE SEQUENCE [LARGE SCALE GENOMIC DNA]</scope>
    <source>
        <strain evidence="4 5">VP2</strain>
    </source>
</reference>
<dbReference type="AlphaFoldDB" id="A0A059FK57"/>
<dbReference type="EMBL" id="ARYJ01000001">
    <property type="protein sequence ID" value="KCZ91014.1"/>
    <property type="molecule type" value="Genomic_DNA"/>
</dbReference>
<dbReference type="PANTHER" id="PTHR46517:SF1">
    <property type="entry name" value="FRUCTOSE-2,6-BISPHOSPHATASE TIGAR"/>
    <property type="match status" value="1"/>
</dbReference>
<dbReference type="RefSeq" id="WP_035576999.1">
    <property type="nucleotide sequence ID" value="NZ_ARYJ01000001.1"/>
</dbReference>
<evidence type="ECO:0000313" key="4">
    <source>
        <dbReference type="EMBL" id="KCZ91014.1"/>
    </source>
</evidence>
<keyword evidence="1" id="KW-0378">Hydrolase</keyword>
<gene>
    <name evidence="4" type="ORF">HJA_00710</name>
</gene>
<dbReference type="OrthoDB" id="8347407at2"/>
<feature type="active site" description="Tele-phosphohistidine intermediate" evidence="2">
    <location>
        <position position="9"/>
    </location>
</feature>
<dbReference type="PATRIC" id="fig|1280952.3.peg.145"/>
<dbReference type="CDD" id="cd07067">
    <property type="entry name" value="HP_PGM_like"/>
    <property type="match status" value="1"/>
</dbReference>
<dbReference type="GO" id="GO:0004331">
    <property type="term" value="F:fructose-2,6-bisphosphate 2-phosphatase activity"/>
    <property type="evidence" value="ECO:0007669"/>
    <property type="project" value="TreeGrafter"/>
</dbReference>
<dbReference type="InterPro" id="IPR013078">
    <property type="entry name" value="His_Pase_superF_clade-1"/>
</dbReference>
<comment type="caution">
    <text evidence="4">The sequence shown here is derived from an EMBL/GenBank/DDBJ whole genome shotgun (WGS) entry which is preliminary data.</text>
</comment>
<evidence type="ECO:0000256" key="2">
    <source>
        <dbReference type="PIRSR" id="PIRSR613078-1"/>
    </source>
</evidence>
<dbReference type="eggNOG" id="COG0406">
    <property type="taxonomic scope" value="Bacteria"/>
</dbReference>
<feature type="binding site" evidence="3">
    <location>
        <begin position="86"/>
        <end position="89"/>
    </location>
    <ligand>
        <name>substrate</name>
    </ligand>
</feature>
<organism evidence="4 5">
    <name type="scientific">Hyphomonas jannaschiana VP2</name>
    <dbReference type="NCBI Taxonomy" id="1280952"/>
    <lineage>
        <taxon>Bacteria</taxon>
        <taxon>Pseudomonadati</taxon>
        <taxon>Pseudomonadota</taxon>
        <taxon>Alphaproteobacteria</taxon>
        <taxon>Hyphomonadales</taxon>
        <taxon>Hyphomonadaceae</taxon>
        <taxon>Hyphomonas</taxon>
    </lineage>
</organism>
<dbReference type="InterPro" id="IPR029033">
    <property type="entry name" value="His_PPase_superfam"/>
</dbReference>
<dbReference type="GO" id="GO:0043456">
    <property type="term" value="P:regulation of pentose-phosphate shunt"/>
    <property type="evidence" value="ECO:0007669"/>
    <property type="project" value="TreeGrafter"/>
</dbReference>
<dbReference type="Proteomes" id="UP000024816">
    <property type="component" value="Unassembled WGS sequence"/>
</dbReference>
<dbReference type="InterPro" id="IPR051695">
    <property type="entry name" value="Phosphoglycerate_Mutase"/>
</dbReference>
<evidence type="ECO:0000313" key="5">
    <source>
        <dbReference type="Proteomes" id="UP000024816"/>
    </source>
</evidence>
<dbReference type="SMART" id="SM00855">
    <property type="entry name" value="PGAM"/>
    <property type="match status" value="1"/>
</dbReference>
<evidence type="ECO:0000256" key="3">
    <source>
        <dbReference type="PIRSR" id="PIRSR613078-2"/>
    </source>
</evidence>
<accession>A0A059FK57</accession>
<name>A0A059FK57_9PROT</name>
<dbReference type="SUPFAM" id="SSF53254">
    <property type="entry name" value="Phosphoglycerate mutase-like"/>
    <property type="match status" value="1"/>
</dbReference>
<protein>
    <submittedName>
        <fullName evidence="4">Phosphoglycerate mutase family protein</fullName>
    </submittedName>
</protein>